<accession>A0AAP0BQN2</accession>
<keyword evidence="2" id="KW-1185">Reference proteome</keyword>
<organism evidence="1 2">
    <name type="scientific">Platanthera zijinensis</name>
    <dbReference type="NCBI Taxonomy" id="2320716"/>
    <lineage>
        <taxon>Eukaryota</taxon>
        <taxon>Viridiplantae</taxon>
        <taxon>Streptophyta</taxon>
        <taxon>Embryophyta</taxon>
        <taxon>Tracheophyta</taxon>
        <taxon>Spermatophyta</taxon>
        <taxon>Magnoliopsida</taxon>
        <taxon>Liliopsida</taxon>
        <taxon>Asparagales</taxon>
        <taxon>Orchidaceae</taxon>
        <taxon>Orchidoideae</taxon>
        <taxon>Orchideae</taxon>
        <taxon>Orchidinae</taxon>
        <taxon>Platanthera</taxon>
    </lineage>
</organism>
<dbReference type="AlphaFoldDB" id="A0AAP0BQN2"/>
<comment type="caution">
    <text evidence="1">The sequence shown here is derived from an EMBL/GenBank/DDBJ whole genome shotgun (WGS) entry which is preliminary data.</text>
</comment>
<evidence type="ECO:0000313" key="2">
    <source>
        <dbReference type="Proteomes" id="UP001418222"/>
    </source>
</evidence>
<protein>
    <submittedName>
        <fullName evidence="1">Uncharacterized protein</fullName>
    </submittedName>
</protein>
<reference evidence="1 2" key="1">
    <citation type="journal article" date="2022" name="Nat. Plants">
        <title>Genomes of leafy and leafless Platanthera orchids illuminate the evolution of mycoheterotrophy.</title>
        <authorList>
            <person name="Li M.H."/>
            <person name="Liu K.W."/>
            <person name="Li Z."/>
            <person name="Lu H.C."/>
            <person name="Ye Q.L."/>
            <person name="Zhang D."/>
            <person name="Wang J.Y."/>
            <person name="Li Y.F."/>
            <person name="Zhong Z.M."/>
            <person name="Liu X."/>
            <person name="Yu X."/>
            <person name="Liu D.K."/>
            <person name="Tu X.D."/>
            <person name="Liu B."/>
            <person name="Hao Y."/>
            <person name="Liao X.Y."/>
            <person name="Jiang Y.T."/>
            <person name="Sun W.H."/>
            <person name="Chen J."/>
            <person name="Chen Y.Q."/>
            <person name="Ai Y."/>
            <person name="Zhai J.W."/>
            <person name="Wu S.S."/>
            <person name="Zhou Z."/>
            <person name="Hsiao Y.Y."/>
            <person name="Wu W.L."/>
            <person name="Chen Y.Y."/>
            <person name="Lin Y.F."/>
            <person name="Hsu J.L."/>
            <person name="Li C.Y."/>
            <person name="Wang Z.W."/>
            <person name="Zhao X."/>
            <person name="Zhong W.Y."/>
            <person name="Ma X.K."/>
            <person name="Ma L."/>
            <person name="Huang J."/>
            <person name="Chen G.Z."/>
            <person name="Huang M.Z."/>
            <person name="Huang L."/>
            <person name="Peng D.H."/>
            <person name="Luo Y.B."/>
            <person name="Zou S.Q."/>
            <person name="Chen S.P."/>
            <person name="Lan S."/>
            <person name="Tsai W.C."/>
            <person name="Van de Peer Y."/>
            <person name="Liu Z.J."/>
        </authorList>
    </citation>
    <scope>NUCLEOTIDE SEQUENCE [LARGE SCALE GENOMIC DNA]</scope>
    <source>
        <strain evidence="1">Lor287</strain>
    </source>
</reference>
<evidence type="ECO:0000313" key="1">
    <source>
        <dbReference type="EMBL" id="KAK8947061.1"/>
    </source>
</evidence>
<dbReference type="Proteomes" id="UP001418222">
    <property type="component" value="Unassembled WGS sequence"/>
</dbReference>
<proteinExistence type="predicted"/>
<gene>
    <name evidence="1" type="ORF">KSP39_PZI006877</name>
</gene>
<name>A0AAP0BQN2_9ASPA</name>
<sequence length="58" mass="6653">MRCLRQGAGLRPLLCRRGSTPVLDLHRLRCPHTLGKQTRRKTLSLLSPVTKTCPWCRN</sequence>
<dbReference type="EMBL" id="JBBWWQ010000005">
    <property type="protein sequence ID" value="KAK8947061.1"/>
    <property type="molecule type" value="Genomic_DNA"/>
</dbReference>